<feature type="compositionally biased region" description="Basic and acidic residues" evidence="1">
    <location>
        <begin position="37"/>
        <end position="60"/>
    </location>
</feature>
<feature type="region of interest" description="Disordered" evidence="1">
    <location>
        <begin position="37"/>
        <end position="88"/>
    </location>
</feature>
<proteinExistence type="predicted"/>
<gene>
    <name evidence="2" type="ORF">E4U56_001372</name>
</gene>
<evidence type="ECO:0000313" key="3">
    <source>
        <dbReference type="Proteomes" id="UP000784919"/>
    </source>
</evidence>
<dbReference type="AlphaFoldDB" id="A0A9P7MRI5"/>
<evidence type="ECO:0000313" key="2">
    <source>
        <dbReference type="EMBL" id="KAG5966263.1"/>
    </source>
</evidence>
<organism evidence="2 3">
    <name type="scientific">Claviceps arundinis</name>
    <dbReference type="NCBI Taxonomy" id="1623583"/>
    <lineage>
        <taxon>Eukaryota</taxon>
        <taxon>Fungi</taxon>
        <taxon>Dikarya</taxon>
        <taxon>Ascomycota</taxon>
        <taxon>Pezizomycotina</taxon>
        <taxon>Sordariomycetes</taxon>
        <taxon>Hypocreomycetidae</taxon>
        <taxon>Hypocreales</taxon>
        <taxon>Clavicipitaceae</taxon>
        <taxon>Claviceps</taxon>
    </lineage>
</organism>
<reference evidence="2" key="1">
    <citation type="journal article" date="2020" name="bioRxiv">
        <title>Whole genome comparisons of ergot fungi reveals the divergence and evolution of species within the genus Claviceps are the result of varying mechanisms driving genome evolution and host range expansion.</title>
        <authorList>
            <person name="Wyka S.A."/>
            <person name="Mondo S.J."/>
            <person name="Liu M."/>
            <person name="Dettman J."/>
            <person name="Nalam V."/>
            <person name="Broders K.D."/>
        </authorList>
    </citation>
    <scope>NUCLEOTIDE SEQUENCE</scope>
    <source>
        <strain evidence="2">CCC 1102</strain>
    </source>
</reference>
<dbReference type="Proteomes" id="UP000784919">
    <property type="component" value="Unassembled WGS sequence"/>
</dbReference>
<feature type="non-terminal residue" evidence="2">
    <location>
        <position position="88"/>
    </location>
</feature>
<comment type="caution">
    <text evidence="2">The sequence shown here is derived from an EMBL/GenBank/DDBJ whole genome shotgun (WGS) entry which is preliminary data.</text>
</comment>
<evidence type="ECO:0000256" key="1">
    <source>
        <dbReference type="SAM" id="MobiDB-lite"/>
    </source>
</evidence>
<protein>
    <submittedName>
        <fullName evidence="2">Uncharacterized protein</fullName>
    </submittedName>
</protein>
<sequence>FHKIAHGSRAKVKSVAAEYAAYIKSVLSLVTRILTSKKHEEGDDNVQHIHRDDYKPEQHDGPSLNGNSEKGQREGSLAKGTRHDNEGL</sequence>
<accession>A0A9P7MRI5</accession>
<dbReference type="EMBL" id="SRPS01000138">
    <property type="protein sequence ID" value="KAG5966263.1"/>
    <property type="molecule type" value="Genomic_DNA"/>
</dbReference>
<name>A0A9P7MRI5_9HYPO</name>